<dbReference type="AlphaFoldDB" id="A0A5Q4BLQ3"/>
<evidence type="ECO:0000256" key="1">
    <source>
        <dbReference type="SAM" id="MobiDB-lite"/>
    </source>
</evidence>
<feature type="non-terminal residue" evidence="2">
    <location>
        <position position="1"/>
    </location>
</feature>
<keyword evidence="3" id="KW-1185">Reference proteome</keyword>
<protein>
    <submittedName>
        <fullName evidence="2">Uncharacterized protein</fullName>
    </submittedName>
</protein>
<reference evidence="2 3" key="1">
    <citation type="journal article" date="2019" name="Sci. Rep.">
        <title>Colletotrichum shisoi sp. nov., an anthracnose pathogen of Perilla frutescens in Japan: molecular phylogenetic, morphological and genomic evidence.</title>
        <authorList>
            <person name="Gan P."/>
            <person name="Tsushima A."/>
            <person name="Hiroyama R."/>
            <person name="Narusaka M."/>
            <person name="Takano Y."/>
            <person name="Narusaka Y."/>
            <person name="Kawaradani M."/>
            <person name="Damm U."/>
            <person name="Shirasu K."/>
        </authorList>
    </citation>
    <scope>NUCLEOTIDE SEQUENCE [LARGE SCALE GENOMIC DNA]</scope>
    <source>
        <strain evidence="2 3">PG-2018a</strain>
    </source>
</reference>
<evidence type="ECO:0000313" key="3">
    <source>
        <dbReference type="Proteomes" id="UP000326340"/>
    </source>
</evidence>
<sequence length="150" mass="16241">PILRRRAHSLRRGPRTRFRISPPHCPVTVCRDRHRPTRPAAIASSVSQRQNRRPPPPITALCKQHRNGTWCAVEFPVVEVAPSTPCLPPTVSGIPSYTVFVDRGGGRANLCPSNHSQPSAEGSTCSHFSERTTWRCSASAAQSGKGGGDA</sequence>
<proteinExistence type="predicted"/>
<name>A0A5Q4BLQ3_9PEZI</name>
<dbReference type="EMBL" id="PUHP01000815">
    <property type="protein sequence ID" value="TQN67888.1"/>
    <property type="molecule type" value="Genomic_DNA"/>
</dbReference>
<comment type="caution">
    <text evidence="2">The sequence shown here is derived from an EMBL/GenBank/DDBJ whole genome shotgun (WGS) entry which is preliminary data.</text>
</comment>
<gene>
    <name evidence="2" type="ORF">CSHISOI_07575</name>
</gene>
<feature type="region of interest" description="Disordered" evidence="1">
    <location>
        <begin position="36"/>
        <end position="56"/>
    </location>
</feature>
<dbReference type="Proteomes" id="UP000326340">
    <property type="component" value="Unassembled WGS sequence"/>
</dbReference>
<evidence type="ECO:0000313" key="2">
    <source>
        <dbReference type="EMBL" id="TQN67888.1"/>
    </source>
</evidence>
<organism evidence="2 3">
    <name type="scientific">Colletotrichum shisoi</name>
    <dbReference type="NCBI Taxonomy" id="2078593"/>
    <lineage>
        <taxon>Eukaryota</taxon>
        <taxon>Fungi</taxon>
        <taxon>Dikarya</taxon>
        <taxon>Ascomycota</taxon>
        <taxon>Pezizomycotina</taxon>
        <taxon>Sordariomycetes</taxon>
        <taxon>Hypocreomycetidae</taxon>
        <taxon>Glomerellales</taxon>
        <taxon>Glomerellaceae</taxon>
        <taxon>Colletotrichum</taxon>
        <taxon>Colletotrichum destructivum species complex</taxon>
    </lineage>
</organism>
<accession>A0A5Q4BLQ3</accession>